<feature type="domain" description="DUF4130" evidence="1">
    <location>
        <begin position="80"/>
        <end position="242"/>
    </location>
</feature>
<gene>
    <name evidence="2" type="ORF">SAMN05660299_01666</name>
</gene>
<keyword evidence="3" id="KW-1185">Reference proteome</keyword>
<name>A0A1G9WQD2_9FIRM</name>
<dbReference type="RefSeq" id="WP_091650507.1">
    <property type="nucleotide sequence ID" value="NZ_FNHQ01000015.1"/>
</dbReference>
<evidence type="ECO:0000259" key="1">
    <source>
        <dbReference type="Pfam" id="PF13566"/>
    </source>
</evidence>
<dbReference type="Proteomes" id="UP000199309">
    <property type="component" value="Unassembled WGS sequence"/>
</dbReference>
<dbReference type="OrthoDB" id="5290748at2"/>
<dbReference type="STRING" id="349095.SAMN05660299_01666"/>
<dbReference type="NCBIfam" id="TIGR03915">
    <property type="entry name" value="SAM_7_link_chp"/>
    <property type="match status" value="1"/>
</dbReference>
<protein>
    <submittedName>
        <fullName evidence="2">Probable DNA metabolism protein</fullName>
    </submittedName>
</protein>
<organism evidence="2 3">
    <name type="scientific">Megasphaera paucivorans</name>
    <dbReference type="NCBI Taxonomy" id="349095"/>
    <lineage>
        <taxon>Bacteria</taxon>
        <taxon>Bacillati</taxon>
        <taxon>Bacillota</taxon>
        <taxon>Negativicutes</taxon>
        <taxon>Veillonellales</taxon>
        <taxon>Veillonellaceae</taxon>
        <taxon>Megasphaera</taxon>
    </lineage>
</organism>
<accession>A0A1G9WQD2</accession>
<reference evidence="2 3" key="1">
    <citation type="submission" date="2016-10" db="EMBL/GenBank/DDBJ databases">
        <authorList>
            <person name="de Groot N.N."/>
        </authorList>
    </citation>
    <scope>NUCLEOTIDE SEQUENCE [LARGE SCALE GENOMIC DNA]</scope>
    <source>
        <strain evidence="2 3">DSM 16981</strain>
    </source>
</reference>
<dbReference type="InterPro" id="IPR025404">
    <property type="entry name" value="DUF4130"/>
</dbReference>
<dbReference type="AlphaFoldDB" id="A0A1G9WQD2"/>
<dbReference type="EMBL" id="FNHQ01000015">
    <property type="protein sequence ID" value="SDM86451.1"/>
    <property type="molecule type" value="Genomic_DNA"/>
</dbReference>
<dbReference type="Pfam" id="PF13566">
    <property type="entry name" value="DUF4130"/>
    <property type="match status" value="1"/>
</dbReference>
<evidence type="ECO:0000313" key="2">
    <source>
        <dbReference type="EMBL" id="SDM86451.1"/>
    </source>
</evidence>
<evidence type="ECO:0000313" key="3">
    <source>
        <dbReference type="Proteomes" id="UP000199309"/>
    </source>
</evidence>
<proteinExistence type="predicted"/>
<dbReference type="InterPro" id="IPR023875">
    <property type="entry name" value="DNA_repair_put"/>
</dbReference>
<sequence length="247" mass="29467">MNYIYDGSFFGYISAVFDAYHDGICQTGIIHDGSQTSLFGEERFVCTDMEKAGKVLESLRQQCGSEICHLLYYAFLAEQPKREQRLLKFIRQAFQQKQEFQHHLSEETIWEVHQWAVKTGNERHKLLGLLRFREISNGMLYGKIAPDYCVVPIMAPHFVRRLQGETWVIHDARRNFGVFYDTRKLQIVEIPKILQTAEITEAEHFFSELWRNYYRTIAIKERTNTKLRRQFMPKKYWPYLIELNEHE</sequence>